<reference evidence="1 2" key="1">
    <citation type="journal article" date="2023" name="Plants (Basel)">
        <title>Bridging the Gap: Combining Genomics and Transcriptomics Approaches to Understand Stylosanthes scabra, an Orphan Legume from the Brazilian Caatinga.</title>
        <authorList>
            <person name="Ferreira-Neto J.R.C."/>
            <person name="da Silva M.D."/>
            <person name="Binneck E."/>
            <person name="de Melo N.F."/>
            <person name="da Silva R.H."/>
            <person name="de Melo A.L.T.M."/>
            <person name="Pandolfi V."/>
            <person name="Bustamante F.O."/>
            <person name="Brasileiro-Vidal A.C."/>
            <person name="Benko-Iseppon A.M."/>
        </authorList>
    </citation>
    <scope>NUCLEOTIDE SEQUENCE [LARGE SCALE GENOMIC DNA]</scope>
    <source>
        <tissue evidence="1">Leaves</tissue>
    </source>
</reference>
<accession>A0ABU6W0Z2</accession>
<dbReference type="EMBL" id="JASCZI010156588">
    <property type="protein sequence ID" value="MED6178618.1"/>
    <property type="molecule type" value="Genomic_DNA"/>
</dbReference>
<feature type="non-terminal residue" evidence="1">
    <location>
        <position position="81"/>
    </location>
</feature>
<comment type="caution">
    <text evidence="1">The sequence shown here is derived from an EMBL/GenBank/DDBJ whole genome shotgun (WGS) entry which is preliminary data.</text>
</comment>
<gene>
    <name evidence="1" type="ORF">PIB30_109353</name>
</gene>
<keyword evidence="2" id="KW-1185">Reference proteome</keyword>
<proteinExistence type="predicted"/>
<evidence type="ECO:0000313" key="1">
    <source>
        <dbReference type="EMBL" id="MED6178618.1"/>
    </source>
</evidence>
<feature type="non-terminal residue" evidence="1">
    <location>
        <position position="1"/>
    </location>
</feature>
<name>A0ABU6W0Z2_9FABA</name>
<protein>
    <submittedName>
        <fullName evidence="1">Uncharacterized protein</fullName>
    </submittedName>
</protein>
<evidence type="ECO:0000313" key="2">
    <source>
        <dbReference type="Proteomes" id="UP001341840"/>
    </source>
</evidence>
<organism evidence="1 2">
    <name type="scientific">Stylosanthes scabra</name>
    <dbReference type="NCBI Taxonomy" id="79078"/>
    <lineage>
        <taxon>Eukaryota</taxon>
        <taxon>Viridiplantae</taxon>
        <taxon>Streptophyta</taxon>
        <taxon>Embryophyta</taxon>
        <taxon>Tracheophyta</taxon>
        <taxon>Spermatophyta</taxon>
        <taxon>Magnoliopsida</taxon>
        <taxon>eudicotyledons</taxon>
        <taxon>Gunneridae</taxon>
        <taxon>Pentapetalae</taxon>
        <taxon>rosids</taxon>
        <taxon>fabids</taxon>
        <taxon>Fabales</taxon>
        <taxon>Fabaceae</taxon>
        <taxon>Papilionoideae</taxon>
        <taxon>50 kb inversion clade</taxon>
        <taxon>dalbergioids sensu lato</taxon>
        <taxon>Dalbergieae</taxon>
        <taxon>Pterocarpus clade</taxon>
        <taxon>Stylosanthes</taxon>
    </lineage>
</organism>
<dbReference type="Proteomes" id="UP001341840">
    <property type="component" value="Unassembled WGS sequence"/>
</dbReference>
<sequence>GAMDRTQQIRQCVSYYIQMRKQLDTMLIGLLTLFLHLKKESSGRHLFESRTNTMPLRRDVLDRIIGEGNDMNCIWELGMSV</sequence>